<accession>A0A813E8R9</accession>
<dbReference type="CDD" id="cd06071">
    <property type="entry name" value="Beach"/>
    <property type="match status" value="1"/>
</dbReference>
<dbReference type="OrthoDB" id="313252at2759"/>
<dbReference type="InterPro" id="IPR000409">
    <property type="entry name" value="BEACH_dom"/>
</dbReference>
<dbReference type="PROSITE" id="PS50197">
    <property type="entry name" value="BEACH"/>
    <property type="match status" value="1"/>
</dbReference>
<dbReference type="InterPro" id="IPR036372">
    <property type="entry name" value="BEACH_dom_sf"/>
</dbReference>
<dbReference type="InterPro" id="IPR015943">
    <property type="entry name" value="WD40/YVTN_repeat-like_dom_sf"/>
</dbReference>
<dbReference type="Pfam" id="PF02138">
    <property type="entry name" value="Beach"/>
    <property type="match status" value="1"/>
</dbReference>
<dbReference type="AlphaFoldDB" id="A0A813E8R9"/>
<dbReference type="Pfam" id="PF00400">
    <property type="entry name" value="WD40"/>
    <property type="match status" value="2"/>
</dbReference>
<keyword evidence="3" id="KW-1185">Reference proteome</keyword>
<dbReference type="EMBL" id="CAJNNV010007764">
    <property type="protein sequence ID" value="CAE8595330.1"/>
    <property type="molecule type" value="Genomic_DNA"/>
</dbReference>
<reference evidence="2" key="1">
    <citation type="submission" date="2021-02" db="EMBL/GenBank/DDBJ databases">
        <authorList>
            <person name="Dougan E. K."/>
            <person name="Rhodes N."/>
            <person name="Thang M."/>
            <person name="Chan C."/>
        </authorList>
    </citation>
    <scope>NUCLEOTIDE SEQUENCE</scope>
</reference>
<comment type="caution">
    <text evidence="2">The sequence shown here is derived from an EMBL/GenBank/DDBJ whole genome shotgun (WGS) entry which is preliminary data.</text>
</comment>
<dbReference type="SUPFAM" id="SSF50978">
    <property type="entry name" value="WD40 repeat-like"/>
    <property type="match status" value="1"/>
</dbReference>
<dbReference type="SUPFAM" id="SSF81837">
    <property type="entry name" value="BEACH domain"/>
    <property type="match status" value="1"/>
</dbReference>
<dbReference type="PANTHER" id="PTHR13743">
    <property type="entry name" value="BEIGE/BEACH-RELATED"/>
    <property type="match status" value="1"/>
</dbReference>
<sequence length="613" mass="66766">MEDPPYHYGTHYSTPAFVMHWMVRLQPFTQLAQDLQGGHHDVADRIFYSLPESSRSCLTEMSDVRELIPELFVIPECLMNCGNLNLGVRQDGQKVSAVELPSWATDAYHFVHEHRLALESPVVSAALHLWVDLIWGCRQNGENAREALNVFYPLTYETGVDWSSLEPIRRHATEQQVLHFGQTPRQVFFQKHQPKLASSWGPSLLRPRGGGTVVVGGQADDVDKEDIGTVHSSACGMASSTAMSWPRGSPVFEGRLSVVAVATQAPPLEGEAARLFVLQSDGILRCCRVRQSHPVSSVVGGGGAMAMALSFASSGPGLDSTRTQVDLEAKFRLPCCTDGWDALLTDQQLLQRASAWVLLPERRFFARGGFTDGSLLYGGTNGQEARLSAQAHESPISALAVSEDAARRVRGAKGLLLASGDCEGSVRVWAYQDSKPEQLLCVARWHLHLDRVNSLDFGDAGPWLLSAGEDGLVHLYRLRPPARPLRTFRFQQGLPVSEARFASRAPATVVACCAAAGLICVWALHGFLLATVQLSSLSLCGLRVISENDAREALLCATASGDLELRSLPYLGLVWRRRCAGGVQVTAIEASLSPGRAWVGLEDGTFQGFFPMG</sequence>
<dbReference type="SMART" id="SM00320">
    <property type="entry name" value="WD40"/>
    <property type="match status" value="3"/>
</dbReference>
<dbReference type="InterPro" id="IPR036322">
    <property type="entry name" value="WD40_repeat_dom_sf"/>
</dbReference>
<evidence type="ECO:0000259" key="1">
    <source>
        <dbReference type="PROSITE" id="PS50197"/>
    </source>
</evidence>
<gene>
    <name evidence="2" type="ORF">PGLA1383_LOCUS13836</name>
</gene>
<name>A0A813E8R9_POLGL</name>
<dbReference type="InterPro" id="IPR001680">
    <property type="entry name" value="WD40_rpt"/>
</dbReference>
<evidence type="ECO:0000313" key="3">
    <source>
        <dbReference type="Proteomes" id="UP000654075"/>
    </source>
</evidence>
<organism evidence="2 3">
    <name type="scientific">Polarella glacialis</name>
    <name type="common">Dinoflagellate</name>
    <dbReference type="NCBI Taxonomy" id="89957"/>
    <lineage>
        <taxon>Eukaryota</taxon>
        <taxon>Sar</taxon>
        <taxon>Alveolata</taxon>
        <taxon>Dinophyceae</taxon>
        <taxon>Suessiales</taxon>
        <taxon>Suessiaceae</taxon>
        <taxon>Polarella</taxon>
    </lineage>
</organism>
<dbReference type="Gene3D" id="1.10.1540.10">
    <property type="entry name" value="BEACH domain"/>
    <property type="match status" value="1"/>
</dbReference>
<protein>
    <recommendedName>
        <fullName evidence="1">BEACH domain-containing protein</fullName>
    </recommendedName>
</protein>
<dbReference type="SMART" id="SM01026">
    <property type="entry name" value="Beach"/>
    <property type="match status" value="1"/>
</dbReference>
<feature type="domain" description="BEACH" evidence="1">
    <location>
        <begin position="1"/>
        <end position="195"/>
    </location>
</feature>
<proteinExistence type="predicted"/>
<dbReference type="Gene3D" id="2.130.10.10">
    <property type="entry name" value="YVTN repeat-like/Quinoprotein amine dehydrogenase"/>
    <property type="match status" value="1"/>
</dbReference>
<dbReference type="Proteomes" id="UP000654075">
    <property type="component" value="Unassembled WGS sequence"/>
</dbReference>
<evidence type="ECO:0000313" key="2">
    <source>
        <dbReference type="EMBL" id="CAE8595330.1"/>
    </source>
</evidence>
<dbReference type="InterPro" id="IPR050865">
    <property type="entry name" value="BEACH_Domain"/>
</dbReference>